<sequence>MLTYAHWQVFCLPFSARRCGYLGKATYILRSRRFQGCRMCSDDVRVGKTGKGHGRRCVIYMPMRSRRTPSTMFLGDVLHALDSRLLPLARHHATINMYSTNSTSGYMSPIHSFAPTISDTLILRDADPTSTQQSDTLERSSLSGNCVWTITSE</sequence>
<dbReference type="Proteomes" id="UP000799436">
    <property type="component" value="Unassembled WGS sequence"/>
</dbReference>
<reference evidence="1" key="1">
    <citation type="journal article" date="2020" name="Stud. Mycol.">
        <title>101 Dothideomycetes genomes: a test case for predicting lifestyles and emergence of pathogens.</title>
        <authorList>
            <person name="Haridas S."/>
            <person name="Albert R."/>
            <person name="Binder M."/>
            <person name="Bloem J."/>
            <person name="Labutti K."/>
            <person name="Salamov A."/>
            <person name="Andreopoulos B."/>
            <person name="Baker S."/>
            <person name="Barry K."/>
            <person name="Bills G."/>
            <person name="Bluhm B."/>
            <person name="Cannon C."/>
            <person name="Castanera R."/>
            <person name="Culley D."/>
            <person name="Daum C."/>
            <person name="Ezra D."/>
            <person name="Gonzalez J."/>
            <person name="Henrissat B."/>
            <person name="Kuo A."/>
            <person name="Liang C."/>
            <person name="Lipzen A."/>
            <person name="Lutzoni F."/>
            <person name="Magnuson J."/>
            <person name="Mondo S."/>
            <person name="Nolan M."/>
            <person name="Ohm R."/>
            <person name="Pangilinan J."/>
            <person name="Park H.-J."/>
            <person name="Ramirez L."/>
            <person name="Alfaro M."/>
            <person name="Sun H."/>
            <person name="Tritt A."/>
            <person name="Yoshinaga Y."/>
            <person name="Zwiers L.-H."/>
            <person name="Turgeon B."/>
            <person name="Goodwin S."/>
            <person name="Spatafora J."/>
            <person name="Crous P."/>
            <person name="Grigoriev I."/>
        </authorList>
    </citation>
    <scope>NUCLEOTIDE SEQUENCE</scope>
    <source>
        <strain evidence="1">CBS 116005</strain>
    </source>
</reference>
<evidence type="ECO:0000313" key="2">
    <source>
        <dbReference type="Proteomes" id="UP000799436"/>
    </source>
</evidence>
<keyword evidence="2" id="KW-1185">Reference proteome</keyword>
<proteinExistence type="predicted"/>
<gene>
    <name evidence="1" type="ORF">EJ03DRAFT_159419</name>
</gene>
<accession>A0A6G1L462</accession>
<protein>
    <submittedName>
        <fullName evidence="1">Uncharacterized protein</fullName>
    </submittedName>
</protein>
<dbReference type="EMBL" id="ML995859">
    <property type="protein sequence ID" value="KAF2767218.1"/>
    <property type="molecule type" value="Genomic_DNA"/>
</dbReference>
<organism evidence="1 2">
    <name type="scientific">Teratosphaeria nubilosa</name>
    <dbReference type="NCBI Taxonomy" id="161662"/>
    <lineage>
        <taxon>Eukaryota</taxon>
        <taxon>Fungi</taxon>
        <taxon>Dikarya</taxon>
        <taxon>Ascomycota</taxon>
        <taxon>Pezizomycotina</taxon>
        <taxon>Dothideomycetes</taxon>
        <taxon>Dothideomycetidae</taxon>
        <taxon>Mycosphaerellales</taxon>
        <taxon>Teratosphaeriaceae</taxon>
        <taxon>Teratosphaeria</taxon>
    </lineage>
</organism>
<dbReference type="AlphaFoldDB" id="A0A6G1L462"/>
<name>A0A6G1L462_9PEZI</name>
<evidence type="ECO:0000313" key="1">
    <source>
        <dbReference type="EMBL" id="KAF2767218.1"/>
    </source>
</evidence>